<accession>A0A0M3IG71</accession>
<organism evidence="1 2">
    <name type="scientific">Ascaris lumbricoides</name>
    <name type="common">Giant roundworm</name>
    <dbReference type="NCBI Taxonomy" id="6252"/>
    <lineage>
        <taxon>Eukaryota</taxon>
        <taxon>Metazoa</taxon>
        <taxon>Ecdysozoa</taxon>
        <taxon>Nematoda</taxon>
        <taxon>Chromadorea</taxon>
        <taxon>Rhabditida</taxon>
        <taxon>Spirurina</taxon>
        <taxon>Ascaridomorpha</taxon>
        <taxon>Ascaridoidea</taxon>
        <taxon>Ascarididae</taxon>
        <taxon>Ascaris</taxon>
    </lineage>
</organism>
<reference evidence="2" key="1">
    <citation type="submission" date="2017-02" db="UniProtKB">
        <authorList>
            <consortium name="WormBaseParasite"/>
        </authorList>
    </citation>
    <scope>IDENTIFICATION</scope>
</reference>
<dbReference type="PANTHER" id="PTHR47331">
    <property type="entry name" value="PHD-TYPE DOMAIN-CONTAINING PROTEIN"/>
    <property type="match status" value="1"/>
</dbReference>
<dbReference type="Proteomes" id="UP000036681">
    <property type="component" value="Unplaced"/>
</dbReference>
<dbReference type="WBParaSite" id="ALUE_0001726901-mRNA-1">
    <property type="protein sequence ID" value="ALUE_0001726901-mRNA-1"/>
    <property type="gene ID" value="ALUE_0001726901"/>
</dbReference>
<evidence type="ECO:0000313" key="1">
    <source>
        <dbReference type="Proteomes" id="UP000036681"/>
    </source>
</evidence>
<dbReference type="Pfam" id="PF05380">
    <property type="entry name" value="Peptidase_A17"/>
    <property type="match status" value="1"/>
</dbReference>
<dbReference type="InterPro" id="IPR008042">
    <property type="entry name" value="Retrotrans_Pao"/>
</dbReference>
<protein>
    <submittedName>
        <fullName evidence="2">DUF2794 domain-containing protein</fullName>
    </submittedName>
</protein>
<keyword evidence="1" id="KW-1185">Reference proteome</keyword>
<dbReference type="AlphaFoldDB" id="A0A0M3IG71"/>
<evidence type="ECO:0000313" key="2">
    <source>
        <dbReference type="WBParaSite" id="ALUE_0001726901-mRNA-1"/>
    </source>
</evidence>
<sequence length="120" mass="13275">MTCTLLGIPTLLQPGPFPKITAGSKNRVAPIRGITIPRPELMAALRGSKLKHTGPMLLWSDSQAIVHWIVIATTVDRFVDSRLAQIRRSPAQFRYVQSDNNPIDLAIFGLTIAELEQCIQ</sequence>
<name>A0A0M3IG71_ASCLU</name>
<proteinExistence type="predicted"/>